<feature type="compositionally biased region" description="Basic and acidic residues" evidence="1">
    <location>
        <begin position="620"/>
        <end position="636"/>
    </location>
</feature>
<evidence type="ECO:0000313" key="3">
    <source>
        <dbReference type="Proteomes" id="UP000267821"/>
    </source>
</evidence>
<protein>
    <submittedName>
        <fullName evidence="2">Uncharacterized protein</fullName>
    </submittedName>
</protein>
<feature type="compositionally biased region" description="Basic residues" evidence="1">
    <location>
        <begin position="515"/>
        <end position="525"/>
    </location>
</feature>
<feature type="compositionally biased region" description="Polar residues" evidence="1">
    <location>
        <begin position="1133"/>
        <end position="1147"/>
    </location>
</feature>
<feature type="compositionally biased region" description="Basic and acidic residues" evidence="1">
    <location>
        <begin position="387"/>
        <end position="397"/>
    </location>
</feature>
<feature type="compositionally biased region" description="Pro residues" evidence="1">
    <location>
        <begin position="36"/>
        <end position="45"/>
    </location>
</feature>
<feature type="region of interest" description="Disordered" evidence="1">
    <location>
        <begin position="1"/>
        <end position="97"/>
    </location>
</feature>
<feature type="region of interest" description="Disordered" evidence="1">
    <location>
        <begin position="958"/>
        <end position="1115"/>
    </location>
</feature>
<feature type="compositionally biased region" description="Basic and acidic residues" evidence="1">
    <location>
        <begin position="1063"/>
        <end position="1096"/>
    </location>
</feature>
<feature type="compositionally biased region" description="Basic and acidic residues" evidence="1">
    <location>
        <begin position="1251"/>
        <end position="1273"/>
    </location>
</feature>
<dbReference type="InParanoid" id="A0A3N4LNI5"/>
<reference evidence="2 3" key="1">
    <citation type="journal article" date="2018" name="Nat. Ecol. Evol.">
        <title>Pezizomycetes genomes reveal the molecular basis of ectomycorrhizal truffle lifestyle.</title>
        <authorList>
            <person name="Murat C."/>
            <person name="Payen T."/>
            <person name="Noel B."/>
            <person name="Kuo A."/>
            <person name="Morin E."/>
            <person name="Chen J."/>
            <person name="Kohler A."/>
            <person name="Krizsan K."/>
            <person name="Balestrini R."/>
            <person name="Da Silva C."/>
            <person name="Montanini B."/>
            <person name="Hainaut M."/>
            <person name="Levati E."/>
            <person name="Barry K.W."/>
            <person name="Belfiori B."/>
            <person name="Cichocki N."/>
            <person name="Clum A."/>
            <person name="Dockter R.B."/>
            <person name="Fauchery L."/>
            <person name="Guy J."/>
            <person name="Iotti M."/>
            <person name="Le Tacon F."/>
            <person name="Lindquist E.A."/>
            <person name="Lipzen A."/>
            <person name="Malagnac F."/>
            <person name="Mello A."/>
            <person name="Molinier V."/>
            <person name="Miyauchi S."/>
            <person name="Poulain J."/>
            <person name="Riccioni C."/>
            <person name="Rubini A."/>
            <person name="Sitrit Y."/>
            <person name="Splivallo R."/>
            <person name="Traeger S."/>
            <person name="Wang M."/>
            <person name="Zifcakova L."/>
            <person name="Wipf D."/>
            <person name="Zambonelli A."/>
            <person name="Paolocci F."/>
            <person name="Nowrousian M."/>
            <person name="Ottonello S."/>
            <person name="Baldrian P."/>
            <person name="Spatafora J.W."/>
            <person name="Henrissat B."/>
            <person name="Nagy L.G."/>
            <person name="Aury J.M."/>
            <person name="Wincker P."/>
            <person name="Grigoriev I.V."/>
            <person name="Bonfante P."/>
            <person name="Martin F.M."/>
        </authorList>
    </citation>
    <scope>NUCLEOTIDE SEQUENCE [LARGE SCALE GENOMIC DNA]</scope>
    <source>
        <strain evidence="2 3">ATCC MYA-4762</strain>
    </source>
</reference>
<feature type="compositionally biased region" description="Pro residues" evidence="1">
    <location>
        <begin position="784"/>
        <end position="793"/>
    </location>
</feature>
<feature type="compositionally biased region" description="Basic and acidic residues" evidence="1">
    <location>
        <begin position="1014"/>
        <end position="1034"/>
    </location>
</feature>
<feature type="region of interest" description="Disordered" evidence="1">
    <location>
        <begin position="1132"/>
        <end position="1280"/>
    </location>
</feature>
<name>A0A3N4LNI5_9PEZI</name>
<feature type="region of interest" description="Disordered" evidence="1">
    <location>
        <begin position="300"/>
        <end position="492"/>
    </location>
</feature>
<feature type="compositionally biased region" description="Basic and acidic residues" evidence="1">
    <location>
        <begin position="540"/>
        <end position="603"/>
    </location>
</feature>
<feature type="compositionally biased region" description="Basic and acidic residues" evidence="1">
    <location>
        <begin position="1210"/>
        <end position="1221"/>
    </location>
</feature>
<feature type="compositionally biased region" description="Basic and acidic residues" evidence="1">
    <location>
        <begin position="1042"/>
        <end position="1055"/>
    </location>
</feature>
<accession>A0A3N4LNI5</accession>
<evidence type="ECO:0000256" key="1">
    <source>
        <dbReference type="SAM" id="MobiDB-lite"/>
    </source>
</evidence>
<dbReference type="EMBL" id="ML121541">
    <property type="protein sequence ID" value="RPB24477.1"/>
    <property type="molecule type" value="Genomic_DNA"/>
</dbReference>
<feature type="compositionally biased region" description="Basic residues" evidence="1">
    <location>
        <begin position="959"/>
        <end position="983"/>
    </location>
</feature>
<proteinExistence type="predicted"/>
<feature type="compositionally biased region" description="Basic and acidic residues" evidence="1">
    <location>
        <begin position="656"/>
        <end position="668"/>
    </location>
</feature>
<dbReference type="OrthoDB" id="10574309at2759"/>
<gene>
    <name evidence="2" type="ORF">L211DRAFT_848792</name>
</gene>
<sequence>MSYAPPTQPPHGSYSNRHSMPAQPLHHRHPHSHPSEPIPRQPYPNIPAVSGAPPHHHHHQRGTSYPTPTTAQFQPQSQPPPLPHRGGDQGPLASLANRGPANLAATTYLISPATAGPLMSNFFAQSPKSRGLARTEATAYAIRMYLEVFLYYLGYDPSTGSPPQTFIELKEAKLGRELGLPPDKARLVYKEIWDATTPSMEKVCLGIIGMEEKLGCSEDMVRAVRFLFKRNHGMTPEEMLAGGGKVVGVYGETILEELVLPGLIRERKKNGGLGPSGAADSGSGEGGAWKKIWKKGWKFGGRKEGEGGEGGPMSPTGPSGAQGAGLGGGEDSSGEREVEGEESLFVDQGPQAPPAMMSGVNGPPGVIRVPHPQPPADSSALQLQESLIDRRESRDIEGQPQRSKSQRQQRRLKPMPQQQIYSPMDSPSTNPDPELIPQAVDPLASISSRTHHFRRRSETVGADSSPTKPHSSMRRHRERRERSGSMSAVPDGAVVGPLVMGMAAMAAAIPSAATHHQHQHERKQSRAGGGGGEEGIEDPFGDRPAPEDMGEARVKNDSKQRRKERRESRQPVDSRERARERERPRDRERDRSPVPQDHHRGADPPDLVPVGPERGYYEQLQREQMRREQLLREHHAQLQQMLQPQPQPQSQPYPRDQGREETDRELVRDIPPSPLRHAETDPQAAPLPEAVFAAPVESRPQTGNANAPLPPPVGESRHPSRDPSQISFSQQQQQQQQYQQQQQQQQQQGQQHQQNGSTTNTEPIPMSYMAPEEDPFMDQVEGPMPLPLPPPPLFFGSNSRPGSRNSIGSIRGSAVNLPLPPSTTDLRPDSGRGGGQGSVGREAMRGSRPETARGGDEYGTRPGTARGSDRVNTAVPNGHGEGLGAGGVGVDEGVSPSPAYIHPDEESGQVMGMGMRLGHLEPPQAHELSQPQSLDNMRALGIGMGMRAQERFNQQHISHPNHHQHHHHHHHNEHRHLNNHHNGHAPEAEQDPQETDSIIGGNTEVSSRLRRRTRERESDRDRDRSHTRDKDKDREKKKRSKDNKDKEKERGEGSSKHKHKHRDGTDAEKDQRRRKEREEKRDKERSVRAKDAEKKSQRSLPEFGNSAGTPGLSTAAGYDGVLQLQQGQYQVQEPYSTAGGLTSVENTPSRERRHKRERSSHTRHRERSRPRDKDAGRERDRSQAPGEGMTTGGEGAERAERKERRRKEKKEKERRREKEKGGSGGGEAGAGESASVSNTGGEALRRRRKDKDRERVDRDKGERERERMEKDVHAQGGIVV</sequence>
<keyword evidence="3" id="KW-1185">Reference proteome</keyword>
<organism evidence="2 3">
    <name type="scientific">Terfezia boudieri ATCC MYA-4762</name>
    <dbReference type="NCBI Taxonomy" id="1051890"/>
    <lineage>
        <taxon>Eukaryota</taxon>
        <taxon>Fungi</taxon>
        <taxon>Dikarya</taxon>
        <taxon>Ascomycota</taxon>
        <taxon>Pezizomycotina</taxon>
        <taxon>Pezizomycetes</taxon>
        <taxon>Pezizales</taxon>
        <taxon>Pezizaceae</taxon>
        <taxon>Terfezia</taxon>
    </lineage>
</organism>
<feature type="compositionally biased region" description="Low complexity" evidence="1">
    <location>
        <begin position="730"/>
        <end position="754"/>
    </location>
</feature>
<feature type="compositionally biased region" description="Low complexity" evidence="1">
    <location>
        <begin position="66"/>
        <end position="76"/>
    </location>
</feature>
<dbReference type="Proteomes" id="UP000267821">
    <property type="component" value="Unassembled WGS sequence"/>
</dbReference>
<feature type="compositionally biased region" description="Basic residues" evidence="1">
    <location>
        <begin position="404"/>
        <end position="413"/>
    </location>
</feature>
<feature type="compositionally biased region" description="Low complexity" evidence="1">
    <location>
        <begin position="796"/>
        <end position="813"/>
    </location>
</feature>
<feature type="compositionally biased region" description="Gly residues" evidence="1">
    <location>
        <begin position="879"/>
        <end position="890"/>
    </location>
</feature>
<feature type="compositionally biased region" description="Polar residues" evidence="1">
    <location>
        <begin position="416"/>
        <end position="431"/>
    </location>
</feature>
<feature type="compositionally biased region" description="Gly residues" evidence="1">
    <location>
        <begin position="320"/>
        <end position="331"/>
    </location>
</feature>
<evidence type="ECO:0000313" key="2">
    <source>
        <dbReference type="EMBL" id="RPB24477.1"/>
    </source>
</evidence>
<feature type="compositionally biased region" description="Basic and acidic residues" evidence="1">
    <location>
        <begin position="1169"/>
        <end position="1182"/>
    </location>
</feature>
<feature type="region of interest" description="Disordered" evidence="1">
    <location>
        <begin position="510"/>
        <end position="906"/>
    </location>
</feature>
<feature type="compositionally biased region" description="Basic residues" evidence="1">
    <location>
        <begin position="1151"/>
        <end position="1168"/>
    </location>
</feature>
<dbReference type="AlphaFoldDB" id="A0A3N4LNI5"/>
<feature type="compositionally biased region" description="Basic and acidic residues" evidence="1">
    <location>
        <begin position="842"/>
        <end position="859"/>
    </location>
</feature>